<dbReference type="Proteomes" id="UP000606172">
    <property type="component" value="Unassembled WGS sequence"/>
</dbReference>
<feature type="domain" description="MacB-like periplasmic core" evidence="9">
    <location>
        <begin position="17"/>
        <end position="231"/>
    </location>
</feature>
<dbReference type="Pfam" id="PF02687">
    <property type="entry name" value="FtsX"/>
    <property type="match status" value="2"/>
</dbReference>
<feature type="transmembrane region" description="Helical" evidence="7">
    <location>
        <begin position="259"/>
        <end position="287"/>
    </location>
</feature>
<feature type="transmembrane region" description="Helical" evidence="7">
    <location>
        <begin position="308"/>
        <end position="341"/>
    </location>
</feature>
<feature type="domain" description="MacB-like periplasmic core" evidence="9">
    <location>
        <begin position="489"/>
        <end position="685"/>
    </location>
</feature>
<evidence type="ECO:0000313" key="10">
    <source>
        <dbReference type="EMBL" id="GII91329.1"/>
    </source>
</evidence>
<dbReference type="Pfam" id="PF12704">
    <property type="entry name" value="MacB_PCD"/>
    <property type="match status" value="2"/>
</dbReference>
<accession>A0A919RGE0</accession>
<feature type="transmembrane region" description="Helical" evidence="7">
    <location>
        <begin position="16"/>
        <end position="36"/>
    </location>
</feature>
<dbReference type="InterPro" id="IPR050250">
    <property type="entry name" value="Macrolide_Exporter_MacB"/>
</dbReference>
<feature type="transmembrane region" description="Helical" evidence="7">
    <location>
        <begin position="762"/>
        <end position="791"/>
    </location>
</feature>
<dbReference type="GO" id="GO:0022857">
    <property type="term" value="F:transmembrane transporter activity"/>
    <property type="evidence" value="ECO:0007669"/>
    <property type="project" value="TreeGrafter"/>
</dbReference>
<evidence type="ECO:0000259" key="8">
    <source>
        <dbReference type="Pfam" id="PF02687"/>
    </source>
</evidence>
<proteinExistence type="inferred from homology"/>
<feature type="transmembrane region" description="Helical" evidence="7">
    <location>
        <begin position="803"/>
        <end position="824"/>
    </location>
</feature>
<dbReference type="AlphaFoldDB" id="A0A919RGE0"/>
<dbReference type="GO" id="GO:0005886">
    <property type="term" value="C:plasma membrane"/>
    <property type="evidence" value="ECO:0007669"/>
    <property type="project" value="UniProtKB-SubCell"/>
</dbReference>
<feature type="transmembrane region" description="Helical" evidence="7">
    <location>
        <begin position="494"/>
        <end position="513"/>
    </location>
</feature>
<feature type="transmembrane region" description="Helical" evidence="7">
    <location>
        <begin position="404"/>
        <end position="427"/>
    </location>
</feature>
<feature type="transmembrane region" description="Helical" evidence="7">
    <location>
        <begin position="361"/>
        <end position="383"/>
    </location>
</feature>
<evidence type="ECO:0000256" key="3">
    <source>
        <dbReference type="ARBA" id="ARBA00022692"/>
    </source>
</evidence>
<evidence type="ECO:0000313" key="11">
    <source>
        <dbReference type="Proteomes" id="UP000606172"/>
    </source>
</evidence>
<keyword evidence="3 7" id="KW-0812">Transmembrane</keyword>
<keyword evidence="2" id="KW-1003">Cell membrane</keyword>
<evidence type="ECO:0000256" key="1">
    <source>
        <dbReference type="ARBA" id="ARBA00004651"/>
    </source>
</evidence>
<feature type="domain" description="ABC3 transporter permease C-terminal" evidence="8">
    <location>
        <begin position="720"/>
        <end position="833"/>
    </location>
</feature>
<keyword evidence="11" id="KW-1185">Reference proteome</keyword>
<keyword evidence="5 7" id="KW-0472">Membrane</keyword>
<dbReference type="InterPro" id="IPR003838">
    <property type="entry name" value="ABC3_permease_C"/>
</dbReference>
<evidence type="ECO:0000259" key="9">
    <source>
        <dbReference type="Pfam" id="PF12704"/>
    </source>
</evidence>
<comment type="similarity">
    <text evidence="6">Belongs to the ABC-4 integral membrane protein family.</text>
</comment>
<dbReference type="RefSeq" id="WP_204022654.1">
    <property type="nucleotide sequence ID" value="NZ_BOOW01000009.1"/>
</dbReference>
<evidence type="ECO:0000256" key="6">
    <source>
        <dbReference type="ARBA" id="ARBA00038076"/>
    </source>
</evidence>
<feature type="domain" description="ABC3 transporter permease C-terminal" evidence="8">
    <location>
        <begin position="266"/>
        <end position="383"/>
    </location>
</feature>
<sequence>MLKTTLAGLRAHKLRLILTSLAITLGVGFISGTFVLTDTIQAGFTQSFTAAADKVDVAVIPAKDEKRSQEGPLTVPMELLDRVKGVEGVAAAVGVGRERTALIGKDGKVVGSMVTTWGVPVVEGELNRTEIVTGRAPKAGNEAVLDESTAKTRGFTVGETITVLDVRQQKHRFTLVGLFKLGVDQELSHGGAVGYTSETFQRMAQPTGFREIDVLAKDGVSAETLRAAVAAAVGAKGEAITGQTLMEKMADGNGVEIDFITYGLLLFGAVAMLVAGLVIYNTFNILVAQRTREMALLRCIGSTRSQVFRSILLESAVVGLLASVAGLLLGLGLGAAAIQVINATGSPMPAGTVTLTVTSTAAGLLTGLVVTVVAALLPARAATGVAPIAALRTQVEENAFRSGVLRWVFTGLFLILGVGVTVAGITMPPGAGGLFTVAGGGVLVFFAVLIIGPVLVKPLSRLTGFLPAYLFGVPGRLAVDNSTRNPKRSATTTIALTIGVTLMTLISVVSASVQASSDARLDRQYPVDYVLMAIGDREATIPRSVAETLRTKPEFGTVVAFREHTRPVTTDNNSFVSVGTIVGPIKTIAQEGWTGDPGPDQAILSLGTAGKLGVKAGDTMEIKTRSGRMEKVTVSGTYDREKMPGSDVLLQESTFHRYYGATEDIRVVVKMTDGAAPEAARKVVESVIADLPTVQVSSTTEIRGEFNDSINNVLMVMAGLLGLAVLISLLGIANTLSLSVHERTRESALLRALGLTRPQLRVMLSLEAFVLGLIGALIGVVLGLVFGWAAVQTMQDKPIFQAAPLHIAAFIVLSGLAGVLASLLPARRAARASIVNSLASG</sequence>
<dbReference type="InterPro" id="IPR025857">
    <property type="entry name" value="MacB_PCD"/>
</dbReference>
<dbReference type="PANTHER" id="PTHR30572">
    <property type="entry name" value="MEMBRANE COMPONENT OF TRANSPORTER-RELATED"/>
    <property type="match status" value="1"/>
</dbReference>
<keyword evidence="4 7" id="KW-1133">Transmembrane helix</keyword>
<feature type="transmembrane region" description="Helical" evidence="7">
    <location>
        <begin position="713"/>
        <end position="741"/>
    </location>
</feature>
<evidence type="ECO:0000256" key="2">
    <source>
        <dbReference type="ARBA" id="ARBA00022475"/>
    </source>
</evidence>
<protein>
    <submittedName>
        <fullName evidence="10">ABC transporter substrate-binding protein</fullName>
    </submittedName>
</protein>
<dbReference type="PANTHER" id="PTHR30572:SF4">
    <property type="entry name" value="ABC TRANSPORTER PERMEASE YTRF"/>
    <property type="match status" value="1"/>
</dbReference>
<evidence type="ECO:0000256" key="4">
    <source>
        <dbReference type="ARBA" id="ARBA00022989"/>
    </source>
</evidence>
<evidence type="ECO:0000256" key="5">
    <source>
        <dbReference type="ARBA" id="ARBA00023136"/>
    </source>
</evidence>
<reference evidence="10" key="1">
    <citation type="submission" date="2021-01" db="EMBL/GenBank/DDBJ databases">
        <title>Whole genome shotgun sequence of Sinosporangium siamense NBRC 109515.</title>
        <authorList>
            <person name="Komaki H."/>
            <person name="Tamura T."/>
        </authorList>
    </citation>
    <scope>NUCLEOTIDE SEQUENCE</scope>
    <source>
        <strain evidence="10">NBRC 109515</strain>
    </source>
</reference>
<feature type="transmembrane region" description="Helical" evidence="7">
    <location>
        <begin position="433"/>
        <end position="456"/>
    </location>
</feature>
<comment type="caution">
    <text evidence="10">The sequence shown here is derived from an EMBL/GenBank/DDBJ whole genome shotgun (WGS) entry which is preliminary data.</text>
</comment>
<dbReference type="EMBL" id="BOOW01000009">
    <property type="protein sequence ID" value="GII91329.1"/>
    <property type="molecule type" value="Genomic_DNA"/>
</dbReference>
<evidence type="ECO:0000256" key="7">
    <source>
        <dbReference type="SAM" id="Phobius"/>
    </source>
</evidence>
<gene>
    <name evidence="10" type="ORF">Ssi02_15600</name>
</gene>
<name>A0A919RGE0_9ACTN</name>
<organism evidence="10 11">
    <name type="scientific">Sinosporangium siamense</name>
    <dbReference type="NCBI Taxonomy" id="1367973"/>
    <lineage>
        <taxon>Bacteria</taxon>
        <taxon>Bacillati</taxon>
        <taxon>Actinomycetota</taxon>
        <taxon>Actinomycetes</taxon>
        <taxon>Streptosporangiales</taxon>
        <taxon>Streptosporangiaceae</taxon>
        <taxon>Sinosporangium</taxon>
    </lineage>
</organism>
<comment type="subcellular location">
    <subcellularLocation>
        <location evidence="1">Cell membrane</location>
        <topology evidence="1">Multi-pass membrane protein</topology>
    </subcellularLocation>
</comment>